<keyword evidence="4" id="KW-0732">Signal</keyword>
<evidence type="ECO:0000256" key="2">
    <source>
        <dbReference type="RuleBase" id="RU003750"/>
    </source>
</evidence>
<sequence length="268" mass="27892">MTLARTALPVRPWPWPALAAGLAASLAAPVTLAAATGFARGVLVALVAASLYAAGAAAVAARWPRRALGAANAVTLARLVMVSWMAGVLVVVREGAWQVPLAVVGLCCLLLDGVDGRVARWRGLVSTFGARFDLEVDAALVLLLSVAVAALGVTGWWVVSIGVVRYAYVVAGAAWPWLRGPLFPSLARKVVGVCVVVVLLVALILPVHAEVSQRGEVPVLAEVPLPALLVAALPAAGEQLLVVALAAVCWSFARDARWQYANREEPRG</sequence>
<protein>
    <recommendedName>
        <fullName evidence="7">CDP-alcohol phosphatidyltransferase family protein</fullName>
    </recommendedName>
</protein>
<dbReference type="PROSITE" id="PS00379">
    <property type="entry name" value="CDP_ALCOHOL_P_TRANSF"/>
    <property type="match status" value="1"/>
</dbReference>
<dbReference type="Pfam" id="PF01066">
    <property type="entry name" value="CDP-OH_P_transf"/>
    <property type="match status" value="1"/>
</dbReference>
<name>A0ABP8EUU8_9MICO</name>
<evidence type="ECO:0008006" key="7">
    <source>
        <dbReference type="Google" id="ProtNLM"/>
    </source>
</evidence>
<keyword evidence="3" id="KW-0472">Membrane</keyword>
<gene>
    <name evidence="5" type="ORF">GCM10022262_18920</name>
</gene>
<feature type="signal peptide" evidence="4">
    <location>
        <begin position="1"/>
        <end position="19"/>
    </location>
</feature>
<dbReference type="RefSeq" id="WP_345040311.1">
    <property type="nucleotide sequence ID" value="NZ_BAABBA010000008.1"/>
</dbReference>
<keyword evidence="6" id="KW-1185">Reference proteome</keyword>
<feature type="transmembrane region" description="Helical" evidence="3">
    <location>
        <begin position="134"/>
        <end position="151"/>
    </location>
</feature>
<keyword evidence="3" id="KW-0812">Transmembrane</keyword>
<dbReference type="InterPro" id="IPR000462">
    <property type="entry name" value="CDP-OH_P_trans"/>
</dbReference>
<evidence type="ECO:0000256" key="3">
    <source>
        <dbReference type="SAM" id="Phobius"/>
    </source>
</evidence>
<keyword evidence="1 2" id="KW-0808">Transferase</keyword>
<feature type="chain" id="PRO_5046060884" description="CDP-alcohol phosphatidyltransferase family protein" evidence="4">
    <location>
        <begin position="20"/>
        <end position="268"/>
    </location>
</feature>
<evidence type="ECO:0000256" key="4">
    <source>
        <dbReference type="SAM" id="SignalP"/>
    </source>
</evidence>
<evidence type="ECO:0000256" key="1">
    <source>
        <dbReference type="ARBA" id="ARBA00022679"/>
    </source>
</evidence>
<feature type="transmembrane region" description="Helical" evidence="3">
    <location>
        <begin position="73"/>
        <end position="91"/>
    </location>
</feature>
<keyword evidence="3" id="KW-1133">Transmembrane helix</keyword>
<comment type="caution">
    <text evidence="5">The sequence shown here is derived from an EMBL/GenBank/DDBJ whole genome shotgun (WGS) entry which is preliminary data.</text>
</comment>
<feature type="transmembrane region" description="Helical" evidence="3">
    <location>
        <begin position="229"/>
        <end position="253"/>
    </location>
</feature>
<organism evidence="5 6">
    <name type="scientific">Georgenia daeguensis</name>
    <dbReference type="NCBI Taxonomy" id="908355"/>
    <lineage>
        <taxon>Bacteria</taxon>
        <taxon>Bacillati</taxon>
        <taxon>Actinomycetota</taxon>
        <taxon>Actinomycetes</taxon>
        <taxon>Micrococcales</taxon>
        <taxon>Bogoriellaceae</taxon>
        <taxon>Georgenia</taxon>
    </lineage>
</organism>
<dbReference type="InterPro" id="IPR048254">
    <property type="entry name" value="CDP_ALCOHOL_P_TRANSF_CS"/>
</dbReference>
<dbReference type="InterPro" id="IPR043130">
    <property type="entry name" value="CDP-OH_PTrfase_TM_dom"/>
</dbReference>
<proteinExistence type="inferred from homology"/>
<dbReference type="Gene3D" id="1.20.120.1760">
    <property type="match status" value="1"/>
</dbReference>
<accession>A0ABP8EUU8</accession>
<feature type="transmembrane region" description="Helical" evidence="3">
    <location>
        <begin position="190"/>
        <end position="209"/>
    </location>
</feature>
<evidence type="ECO:0000313" key="5">
    <source>
        <dbReference type="EMBL" id="GAA4287533.1"/>
    </source>
</evidence>
<comment type="similarity">
    <text evidence="2">Belongs to the CDP-alcohol phosphatidyltransferase class-I family.</text>
</comment>
<dbReference type="Proteomes" id="UP001499841">
    <property type="component" value="Unassembled WGS sequence"/>
</dbReference>
<feature type="transmembrane region" description="Helical" evidence="3">
    <location>
        <begin position="43"/>
        <end position="61"/>
    </location>
</feature>
<evidence type="ECO:0000313" key="6">
    <source>
        <dbReference type="Proteomes" id="UP001499841"/>
    </source>
</evidence>
<reference evidence="6" key="1">
    <citation type="journal article" date="2019" name="Int. J. Syst. Evol. Microbiol.">
        <title>The Global Catalogue of Microorganisms (GCM) 10K type strain sequencing project: providing services to taxonomists for standard genome sequencing and annotation.</title>
        <authorList>
            <consortium name="The Broad Institute Genomics Platform"/>
            <consortium name="The Broad Institute Genome Sequencing Center for Infectious Disease"/>
            <person name="Wu L."/>
            <person name="Ma J."/>
        </authorList>
    </citation>
    <scope>NUCLEOTIDE SEQUENCE [LARGE SCALE GENOMIC DNA]</scope>
    <source>
        <strain evidence="6">JCM 17459</strain>
    </source>
</reference>
<dbReference type="EMBL" id="BAABBA010000008">
    <property type="protein sequence ID" value="GAA4287533.1"/>
    <property type="molecule type" value="Genomic_DNA"/>
</dbReference>